<accession>A0AA88AL29</accession>
<dbReference type="Proteomes" id="UP001187192">
    <property type="component" value="Unassembled WGS sequence"/>
</dbReference>
<gene>
    <name evidence="1" type="ORF">TIFTF001_026154</name>
</gene>
<evidence type="ECO:0000313" key="2">
    <source>
        <dbReference type="Proteomes" id="UP001187192"/>
    </source>
</evidence>
<comment type="caution">
    <text evidence="1">The sequence shown here is derived from an EMBL/GenBank/DDBJ whole genome shotgun (WGS) entry which is preliminary data.</text>
</comment>
<dbReference type="AlphaFoldDB" id="A0AA88AL29"/>
<dbReference type="EMBL" id="BTGU01000068">
    <property type="protein sequence ID" value="GMN57033.1"/>
    <property type="molecule type" value="Genomic_DNA"/>
</dbReference>
<proteinExistence type="predicted"/>
<organism evidence="1 2">
    <name type="scientific">Ficus carica</name>
    <name type="common">Common fig</name>
    <dbReference type="NCBI Taxonomy" id="3494"/>
    <lineage>
        <taxon>Eukaryota</taxon>
        <taxon>Viridiplantae</taxon>
        <taxon>Streptophyta</taxon>
        <taxon>Embryophyta</taxon>
        <taxon>Tracheophyta</taxon>
        <taxon>Spermatophyta</taxon>
        <taxon>Magnoliopsida</taxon>
        <taxon>eudicotyledons</taxon>
        <taxon>Gunneridae</taxon>
        <taxon>Pentapetalae</taxon>
        <taxon>rosids</taxon>
        <taxon>fabids</taxon>
        <taxon>Rosales</taxon>
        <taxon>Moraceae</taxon>
        <taxon>Ficeae</taxon>
        <taxon>Ficus</taxon>
    </lineage>
</organism>
<keyword evidence="2" id="KW-1185">Reference proteome</keyword>
<evidence type="ECO:0000313" key="1">
    <source>
        <dbReference type="EMBL" id="GMN57033.1"/>
    </source>
</evidence>
<protein>
    <submittedName>
        <fullName evidence="1">Uncharacterized protein</fullName>
    </submittedName>
</protein>
<reference evidence="1" key="1">
    <citation type="submission" date="2023-07" db="EMBL/GenBank/DDBJ databases">
        <title>draft genome sequence of fig (Ficus carica).</title>
        <authorList>
            <person name="Takahashi T."/>
            <person name="Nishimura K."/>
        </authorList>
    </citation>
    <scope>NUCLEOTIDE SEQUENCE</scope>
</reference>
<name>A0AA88AL29_FICCA</name>
<sequence>METSKPNQTSTPRDFDLKQKSDTIYAKSLSNHTVGKYVDPSRIDKSAEALSVTSNLPVLTYPFGKPAFNDFSAARCGTLNLEKTT</sequence>